<dbReference type="InterPro" id="IPR050879">
    <property type="entry name" value="Acyltransferase_3"/>
</dbReference>
<evidence type="ECO:0000313" key="4">
    <source>
        <dbReference type="EMBL" id="APO81665.1"/>
    </source>
</evidence>
<keyword evidence="1" id="KW-0812">Transmembrane</keyword>
<feature type="transmembrane region" description="Helical" evidence="1">
    <location>
        <begin position="74"/>
        <end position="94"/>
    </location>
</feature>
<feature type="transmembrane region" description="Helical" evidence="1">
    <location>
        <begin position="223"/>
        <end position="240"/>
    </location>
</feature>
<keyword evidence="1" id="KW-1133">Transmembrane helix</keyword>
<accession>A0A1L5PNG8</accession>
<evidence type="ECO:0000313" key="5">
    <source>
        <dbReference type="Proteomes" id="UP000185146"/>
    </source>
</evidence>
<feature type="transmembrane region" description="Helical" evidence="1">
    <location>
        <begin position="100"/>
        <end position="121"/>
    </location>
</feature>
<dbReference type="PANTHER" id="PTHR23028:SF53">
    <property type="entry name" value="ACYL_TRANSF_3 DOMAIN-CONTAINING PROTEIN"/>
    <property type="match status" value="1"/>
</dbReference>
<feature type="transmembrane region" description="Helical" evidence="1">
    <location>
        <begin position="313"/>
        <end position="330"/>
    </location>
</feature>
<evidence type="ECO:0000259" key="3">
    <source>
        <dbReference type="Pfam" id="PF19040"/>
    </source>
</evidence>
<dbReference type="InterPro" id="IPR043968">
    <property type="entry name" value="SGNH"/>
</dbReference>
<reference evidence="4 5" key="1">
    <citation type="submission" date="2016-12" db="EMBL/GenBank/DDBJ databases">
        <title>Draft Genome Sequence of Mercury Resistant Pseudomonas DRA525.</title>
        <authorList>
            <person name="Drace K.M."/>
        </authorList>
    </citation>
    <scope>NUCLEOTIDE SEQUENCE [LARGE SCALE GENOMIC DNA]</scope>
    <source>
        <strain evidence="4 5">DRA525</strain>
    </source>
</reference>
<dbReference type="Proteomes" id="UP000185146">
    <property type="component" value="Chromosome"/>
</dbReference>
<dbReference type="EMBL" id="CP018743">
    <property type="protein sequence ID" value="APO81665.1"/>
    <property type="molecule type" value="Genomic_DNA"/>
</dbReference>
<gene>
    <name evidence="4" type="ORF">BL240_09490</name>
</gene>
<evidence type="ECO:0008006" key="6">
    <source>
        <dbReference type="Google" id="ProtNLM"/>
    </source>
</evidence>
<organism evidence="4 5">
    <name type="scientific">Pseudomonas putida</name>
    <name type="common">Arthrobacter siderocapsulatus</name>
    <dbReference type="NCBI Taxonomy" id="303"/>
    <lineage>
        <taxon>Bacteria</taxon>
        <taxon>Pseudomonadati</taxon>
        <taxon>Pseudomonadota</taxon>
        <taxon>Gammaproteobacteria</taxon>
        <taxon>Pseudomonadales</taxon>
        <taxon>Pseudomonadaceae</taxon>
        <taxon>Pseudomonas</taxon>
    </lineage>
</organism>
<sequence>MKGKQLAYRPDIDGLRAIAVILVLLFHFNLGVPGGFIGVDVFFVISGYLITEVIKAACEANRFSFADFYARRLIRLHPALITTVALCLGAGYLLMDPASFASLASSGQYAVFAASNLFFWLNSGYFDASAHTQPLLHTWSLAAEWQFYLAWPLVVWTSLRVSERFLAVVLVVLAVVSLIASQHMLTVDATASYFLMPFRVFELAAGALMVYATKARAGETLESVLLAVGLAIIVASAFLLDSASPFPGLAALPPCVGAALCIYAGRSKLGGILRTRPMVWVGVISYSVYLVHWPIVVFYKYFVFREVTVIENIGIFAASILTGWAMYNLVESRFMPGKVKTNAVRYLASAAMTAAVFALSWQVVTNGGFSQRVNQAYASALSNPAEYRTKSYGGFGFNTDGLLGKREGLDAYLLGDSFSLQYASGLDKALAPSGIALMSLSTNGCFISGSYTRLQDNKPRSDCFIRYRKSMEMMANDSRPLIFALHWTGYRELLATESGQRVNLKDDKVFAEFLTENLHALRKDVGDRPLIIVGSQPFLSAKKSVAECLLRPTFIHQPCNDSIQYKVSQAEAFKANEAIKQAISSMGNTYFIDPSKTLCPNGMCGPTLNGRLIYSDNTHLSIDGSSVAGGQIAKLLEAIIKG</sequence>
<dbReference type="Pfam" id="PF19040">
    <property type="entry name" value="SGNH"/>
    <property type="match status" value="1"/>
</dbReference>
<feature type="domain" description="SGNH" evidence="3">
    <location>
        <begin position="409"/>
        <end position="633"/>
    </location>
</feature>
<evidence type="ECO:0000259" key="2">
    <source>
        <dbReference type="Pfam" id="PF01757"/>
    </source>
</evidence>
<evidence type="ECO:0000256" key="1">
    <source>
        <dbReference type="SAM" id="Phobius"/>
    </source>
</evidence>
<dbReference type="InterPro" id="IPR002656">
    <property type="entry name" value="Acyl_transf_3_dom"/>
</dbReference>
<protein>
    <recommendedName>
        <fullName evidence="6">Acyltransferase</fullName>
    </recommendedName>
</protein>
<feature type="domain" description="Acyltransferase 3" evidence="2">
    <location>
        <begin position="11"/>
        <end position="327"/>
    </location>
</feature>
<feature type="transmembrane region" description="Helical" evidence="1">
    <location>
        <begin position="342"/>
        <end position="364"/>
    </location>
</feature>
<dbReference type="GO" id="GO:0009103">
    <property type="term" value="P:lipopolysaccharide biosynthetic process"/>
    <property type="evidence" value="ECO:0007669"/>
    <property type="project" value="TreeGrafter"/>
</dbReference>
<feature type="transmembrane region" description="Helical" evidence="1">
    <location>
        <begin position="277"/>
        <end position="301"/>
    </location>
</feature>
<proteinExistence type="predicted"/>
<dbReference type="GO" id="GO:0016020">
    <property type="term" value="C:membrane"/>
    <property type="evidence" value="ECO:0007669"/>
    <property type="project" value="TreeGrafter"/>
</dbReference>
<dbReference type="PANTHER" id="PTHR23028">
    <property type="entry name" value="ACETYLTRANSFERASE"/>
    <property type="match status" value="1"/>
</dbReference>
<dbReference type="SUPFAM" id="SSF52266">
    <property type="entry name" value="SGNH hydrolase"/>
    <property type="match status" value="1"/>
</dbReference>
<dbReference type="GO" id="GO:0016747">
    <property type="term" value="F:acyltransferase activity, transferring groups other than amino-acyl groups"/>
    <property type="evidence" value="ECO:0007669"/>
    <property type="project" value="InterPro"/>
</dbReference>
<keyword evidence="1" id="KW-0472">Membrane</keyword>
<dbReference type="Pfam" id="PF01757">
    <property type="entry name" value="Acyl_transf_3"/>
    <property type="match status" value="1"/>
</dbReference>
<feature type="transmembrane region" description="Helical" evidence="1">
    <location>
        <begin position="246"/>
        <end position="265"/>
    </location>
</feature>
<dbReference type="AlphaFoldDB" id="A0A1L5PNG8"/>
<dbReference type="RefSeq" id="WP_075044605.1">
    <property type="nucleotide sequence ID" value="NZ_CP018743.1"/>
</dbReference>
<name>A0A1L5PNG8_PSEPU</name>
<feature type="transmembrane region" description="Helical" evidence="1">
    <location>
        <begin position="191"/>
        <end position="211"/>
    </location>
</feature>
<feature type="transmembrane region" description="Helical" evidence="1">
    <location>
        <begin position="165"/>
        <end position="185"/>
    </location>
</feature>
<feature type="transmembrane region" description="Helical" evidence="1">
    <location>
        <begin position="12"/>
        <end position="30"/>
    </location>
</feature>